<comment type="subcellular location">
    <subcellularLocation>
        <location evidence="1">Membrane</location>
        <topology evidence="1">Multi-pass membrane protein</topology>
    </subcellularLocation>
</comment>
<dbReference type="SUPFAM" id="SSF52540">
    <property type="entry name" value="P-loop containing nucleoside triphosphate hydrolases"/>
    <property type="match status" value="1"/>
</dbReference>
<keyword evidence="3 8" id="KW-0812">Transmembrane</keyword>
<feature type="domain" description="ABC transporter" evidence="9">
    <location>
        <begin position="1"/>
        <end position="220"/>
    </location>
</feature>
<dbReference type="InterPro" id="IPR050352">
    <property type="entry name" value="ABCG_transporters"/>
</dbReference>
<reference evidence="10" key="1">
    <citation type="submission" date="2022-12" db="EMBL/GenBank/DDBJ databases">
        <title>Paraconexibacter alkalitolerans sp. nov. and Baekduia alba sp. nov., isolated from soil and emended description of the genera Paraconexibacter (Chun et al., 2020) and Baekduia (An et al., 2020).</title>
        <authorList>
            <person name="Vieira S."/>
            <person name="Huber K.J."/>
            <person name="Geppert A."/>
            <person name="Wolf J."/>
            <person name="Neumann-Schaal M."/>
            <person name="Muesken M."/>
            <person name="Overmann J."/>
        </authorList>
    </citation>
    <scope>NUCLEOTIDE SEQUENCE</scope>
    <source>
        <strain evidence="10">AEG42_29</strain>
    </source>
</reference>
<feature type="transmembrane region" description="Helical" evidence="8">
    <location>
        <begin position="340"/>
        <end position="366"/>
    </location>
</feature>
<feature type="transmembrane region" description="Helical" evidence="8">
    <location>
        <begin position="406"/>
        <end position="425"/>
    </location>
</feature>
<organism evidence="10">
    <name type="scientific">Paraconexibacter sp. AEG42_29</name>
    <dbReference type="NCBI Taxonomy" id="2997339"/>
    <lineage>
        <taxon>Bacteria</taxon>
        <taxon>Bacillati</taxon>
        <taxon>Actinomycetota</taxon>
        <taxon>Thermoleophilia</taxon>
        <taxon>Solirubrobacterales</taxon>
        <taxon>Paraconexibacteraceae</taxon>
        <taxon>Paraconexibacter</taxon>
    </lineage>
</organism>
<dbReference type="GO" id="GO:0043190">
    <property type="term" value="C:ATP-binding cassette (ABC) transporter complex"/>
    <property type="evidence" value="ECO:0007669"/>
    <property type="project" value="InterPro"/>
</dbReference>
<dbReference type="InterPro" id="IPR003439">
    <property type="entry name" value="ABC_transporter-like_ATP-bd"/>
</dbReference>
<dbReference type="PANTHER" id="PTHR48041">
    <property type="entry name" value="ABC TRANSPORTER G FAMILY MEMBER 28"/>
    <property type="match status" value="1"/>
</dbReference>
<dbReference type="GO" id="GO:0005524">
    <property type="term" value="F:ATP binding"/>
    <property type="evidence" value="ECO:0007669"/>
    <property type="project" value="UniProtKB-KW"/>
</dbReference>
<dbReference type="InterPro" id="IPR027417">
    <property type="entry name" value="P-loop_NTPase"/>
</dbReference>
<dbReference type="PANTHER" id="PTHR48041:SF139">
    <property type="entry name" value="PROTEIN SCARLET"/>
    <property type="match status" value="1"/>
</dbReference>
<dbReference type="Pfam" id="PF01061">
    <property type="entry name" value="ABC2_membrane"/>
    <property type="match status" value="1"/>
</dbReference>
<name>A0AAU7ATU3_9ACTN</name>
<dbReference type="AlphaFoldDB" id="A0AAU7ATU3"/>
<dbReference type="GO" id="GO:0140359">
    <property type="term" value="F:ABC-type transporter activity"/>
    <property type="evidence" value="ECO:0007669"/>
    <property type="project" value="InterPro"/>
</dbReference>
<dbReference type="SMART" id="SM00382">
    <property type="entry name" value="AAA"/>
    <property type="match status" value="1"/>
</dbReference>
<evidence type="ECO:0000256" key="8">
    <source>
        <dbReference type="SAM" id="Phobius"/>
    </source>
</evidence>
<feature type="transmembrane region" description="Helical" evidence="8">
    <location>
        <begin position="484"/>
        <end position="503"/>
    </location>
</feature>
<dbReference type="PRINTS" id="PR00164">
    <property type="entry name" value="ABC2TRNSPORT"/>
</dbReference>
<dbReference type="InterPro" id="IPR003593">
    <property type="entry name" value="AAA+_ATPase"/>
</dbReference>
<keyword evidence="7 8" id="KW-0472">Membrane</keyword>
<keyword evidence="5 10" id="KW-0067">ATP-binding</keyword>
<evidence type="ECO:0000256" key="2">
    <source>
        <dbReference type="ARBA" id="ARBA00022448"/>
    </source>
</evidence>
<sequence>MVLPDGRKILGPAGLEVTPGTLTALVGPSGSGKTTLLRILAGITPPTAGTVTLDGDPASRRVEDLGYVPQRETVHDRLTVREALQYSAILRLDASEDVEARAQQVLEELDLVEQADTFVGDLSGGERRRTACGLELVGRPRVLILDEPTSGLDPVLERRLMLMFRRLADQGRAVVVATHATASLDLCDNVAVMSRGALNVAKDADDAITGLRLAAGEEPDPVREPAAELDPPRLGVGSRPFGLEYRALTGRYARTLWRDRRTLRVLLAQAPVIGLLLVTLFHSGALDRSSGSPANAVQYVFLLMTGAIWLGITSACREIVKERSIIEREFDVGLRSDAYVLAKTTVLFALTTAQVVLMMAVILLLQPPDSDAAGVFSLLGLAVLVGWVSVALGLMVSAIARSVDQAAGVIPLVLIPQLIFAGAIIPLGRMPGAANAIAQLTYARWAYAGMGSSIDLDRRLAAKPSANEALGFSRSFFAISPGTGAAALVCFLLILLAVTAISLQWRPPIEQDT</sequence>
<evidence type="ECO:0000256" key="1">
    <source>
        <dbReference type="ARBA" id="ARBA00004141"/>
    </source>
</evidence>
<protein>
    <submittedName>
        <fullName evidence="10">ABC transporter ATP-binding/permease protein</fullName>
        <ecNumber evidence="10">3.6.3.-</ecNumber>
    </submittedName>
</protein>
<gene>
    <name evidence="10" type="ORF">DSM112329_01865</name>
</gene>
<dbReference type="EC" id="3.6.3.-" evidence="10"/>
<feature type="transmembrane region" description="Helical" evidence="8">
    <location>
        <begin position="263"/>
        <end position="284"/>
    </location>
</feature>
<evidence type="ECO:0000256" key="7">
    <source>
        <dbReference type="ARBA" id="ARBA00023136"/>
    </source>
</evidence>
<keyword evidence="2" id="KW-0813">Transport</keyword>
<dbReference type="GO" id="GO:0016887">
    <property type="term" value="F:ATP hydrolysis activity"/>
    <property type="evidence" value="ECO:0007669"/>
    <property type="project" value="InterPro"/>
</dbReference>
<proteinExistence type="predicted"/>
<dbReference type="KEGG" id="parq:DSM112329_01865"/>
<dbReference type="PROSITE" id="PS50893">
    <property type="entry name" value="ABC_TRANSPORTER_2"/>
    <property type="match status" value="1"/>
</dbReference>
<evidence type="ECO:0000256" key="4">
    <source>
        <dbReference type="ARBA" id="ARBA00022741"/>
    </source>
</evidence>
<dbReference type="Pfam" id="PF00005">
    <property type="entry name" value="ABC_tran"/>
    <property type="match status" value="1"/>
</dbReference>
<keyword evidence="6 8" id="KW-1133">Transmembrane helix</keyword>
<dbReference type="Gene3D" id="3.40.50.300">
    <property type="entry name" value="P-loop containing nucleotide triphosphate hydrolases"/>
    <property type="match status" value="1"/>
</dbReference>
<evidence type="ECO:0000256" key="6">
    <source>
        <dbReference type="ARBA" id="ARBA00022989"/>
    </source>
</evidence>
<feature type="transmembrane region" description="Helical" evidence="8">
    <location>
        <begin position="296"/>
        <end position="320"/>
    </location>
</feature>
<dbReference type="InterPro" id="IPR013525">
    <property type="entry name" value="ABC2_TM"/>
</dbReference>
<dbReference type="EMBL" id="CP114014">
    <property type="protein sequence ID" value="XAY05024.1"/>
    <property type="molecule type" value="Genomic_DNA"/>
</dbReference>
<feature type="transmembrane region" description="Helical" evidence="8">
    <location>
        <begin position="372"/>
        <end position="394"/>
    </location>
</feature>
<keyword evidence="10" id="KW-0378">Hydrolase</keyword>
<keyword evidence="4" id="KW-0547">Nucleotide-binding</keyword>
<evidence type="ECO:0000256" key="3">
    <source>
        <dbReference type="ARBA" id="ARBA00022692"/>
    </source>
</evidence>
<accession>A0AAU7ATU3</accession>
<evidence type="ECO:0000259" key="9">
    <source>
        <dbReference type="PROSITE" id="PS50893"/>
    </source>
</evidence>
<evidence type="ECO:0000313" key="10">
    <source>
        <dbReference type="EMBL" id="XAY05024.1"/>
    </source>
</evidence>
<dbReference type="InterPro" id="IPR000412">
    <property type="entry name" value="ABC_2_transport"/>
</dbReference>
<evidence type="ECO:0000256" key="5">
    <source>
        <dbReference type="ARBA" id="ARBA00022840"/>
    </source>
</evidence>